<keyword evidence="3 5" id="KW-0863">Zinc-finger</keyword>
<dbReference type="Pfam" id="PF03101">
    <property type="entry name" value="FAR1"/>
    <property type="match status" value="1"/>
</dbReference>
<comment type="caution">
    <text evidence="8">The sequence shown here is derived from an EMBL/GenBank/DDBJ whole genome shotgun (WGS) entry which is preliminary data.</text>
</comment>
<dbReference type="InterPro" id="IPR018289">
    <property type="entry name" value="MULE_transposase_dom"/>
</dbReference>
<evidence type="ECO:0000256" key="5">
    <source>
        <dbReference type="PROSITE-ProRule" id="PRU00325"/>
    </source>
</evidence>
<keyword evidence="2 6" id="KW-0479">Metal-binding</keyword>
<feature type="non-terminal residue" evidence="8">
    <location>
        <position position="738"/>
    </location>
</feature>
<evidence type="ECO:0000256" key="3">
    <source>
        <dbReference type="ARBA" id="ARBA00022771"/>
    </source>
</evidence>
<evidence type="ECO:0000256" key="6">
    <source>
        <dbReference type="RuleBase" id="RU367018"/>
    </source>
</evidence>
<dbReference type="EMBL" id="AUSU01005570">
    <property type="protein sequence ID" value="EPS63307.1"/>
    <property type="molecule type" value="Genomic_DNA"/>
</dbReference>
<dbReference type="InterPro" id="IPR004330">
    <property type="entry name" value="FAR1_DNA_bnd_dom"/>
</dbReference>
<dbReference type="Pfam" id="PF04434">
    <property type="entry name" value="SWIM"/>
    <property type="match status" value="1"/>
</dbReference>
<comment type="function">
    <text evidence="6">Putative transcription activator involved in regulating light control of development.</text>
</comment>
<dbReference type="PANTHER" id="PTHR31669:SF218">
    <property type="entry name" value="PROTEIN FAR1-RELATED SEQUENCE 3"/>
    <property type="match status" value="1"/>
</dbReference>
<comment type="similarity">
    <text evidence="1 6">Belongs to the FHY3/FAR1 family.</text>
</comment>
<gene>
    <name evidence="8" type="ORF">M569_11475</name>
</gene>
<keyword evidence="9" id="KW-1185">Reference proteome</keyword>
<dbReference type="SMART" id="SM00575">
    <property type="entry name" value="ZnF_PMZ"/>
    <property type="match status" value="1"/>
</dbReference>
<proteinExistence type="inferred from homology"/>
<evidence type="ECO:0000256" key="4">
    <source>
        <dbReference type="ARBA" id="ARBA00022833"/>
    </source>
</evidence>
<reference evidence="8 9" key="1">
    <citation type="journal article" date="2013" name="BMC Genomics">
        <title>The miniature genome of a carnivorous plant Genlisea aurea contains a low number of genes and short non-coding sequences.</title>
        <authorList>
            <person name="Leushkin E.V."/>
            <person name="Sutormin R.A."/>
            <person name="Nabieva E.R."/>
            <person name="Penin A.A."/>
            <person name="Kondrashov A.S."/>
            <person name="Logacheva M.D."/>
        </authorList>
    </citation>
    <scope>NUCLEOTIDE SEQUENCE [LARGE SCALE GENOMIC DNA]</scope>
</reference>
<evidence type="ECO:0000313" key="8">
    <source>
        <dbReference type="EMBL" id="EPS63307.1"/>
    </source>
</evidence>
<dbReference type="OrthoDB" id="1927586at2759"/>
<keyword evidence="6" id="KW-0539">Nucleus</keyword>
<evidence type="ECO:0000256" key="1">
    <source>
        <dbReference type="ARBA" id="ARBA00005889"/>
    </source>
</evidence>
<evidence type="ECO:0000256" key="2">
    <source>
        <dbReference type="ARBA" id="ARBA00022723"/>
    </source>
</evidence>
<protein>
    <recommendedName>
        <fullName evidence="6">Protein FAR1-RELATED SEQUENCE</fullName>
    </recommendedName>
</protein>
<dbReference type="GO" id="GO:0005634">
    <property type="term" value="C:nucleus"/>
    <property type="evidence" value="ECO:0007669"/>
    <property type="project" value="UniProtKB-SubCell"/>
</dbReference>
<feature type="domain" description="SWIM-type" evidence="7">
    <location>
        <begin position="506"/>
        <end position="542"/>
    </location>
</feature>
<dbReference type="GO" id="GO:0006355">
    <property type="term" value="P:regulation of DNA-templated transcription"/>
    <property type="evidence" value="ECO:0007669"/>
    <property type="project" value="UniProtKB-UniRule"/>
</dbReference>
<comment type="subcellular location">
    <subcellularLocation>
        <location evidence="6">Nucleus</location>
    </subcellularLocation>
</comment>
<evidence type="ECO:0000313" key="9">
    <source>
        <dbReference type="Proteomes" id="UP000015453"/>
    </source>
</evidence>
<dbReference type="InterPro" id="IPR031052">
    <property type="entry name" value="FHY3/FAR1"/>
</dbReference>
<sequence>NGEANPSEHSLSQDEDGIFSEPQIGMEFDSEDAARMFYEEYARNIGFIPRVNLKPSISDGMSISQEFICSRNGSKKIAGEETCEAALRIELNGRINKWVVTKFVKDHAHSIVRCSKRQRSKHKRQFTTSADYDGESSEFMDLVPSASMYASLDGNFSASGLKNSAKTMGSSGYPRSTLGRDAQNLLDYFKKMQAENPGFYYAIQLDEENRMANAFWADSRSRASYAHFGDAVILDTTYRVNRCRVPFAPFTGVNHHGHSILFGCALLFDDSQSTFIWLFKTFLAAMSDRAPVSFTTDRDRAIVTAVAEVFPKSRHCINKWDLLREGQEVRLSNPNFQVDLYKCISMAETVEEFESSWNSVVDKYGLRRNDWLQSIYDARQQWIPVYFRDSFFAAISSGTELETSFFDGYVDNQTTLPMFFKQYERALENSFDKEVDADFDTMCTAPVLRTPSPMEKQASSLYTKRIFAKFQEELVETFVYTANRVDGDQHNFTYRVAKFEDDRKSYSVAVNVAEKRASCSCRMFEHCGILCRHILTVFTVVTNILTLPSHYILKRWTRSAKSIETSDEKDSEVPRSMTTRYNRLCREAIVFSEEASISSKTYISGINVLREGTKTVGGLKRRSSSASAVGVHHDARKTQAGLPETAPSLWPRPEEISPSFNLDRVGAVPDTVLQNFLKESSFFDFFLRETKYYSTFAFSDLSSMKKVVLPHLKSMTWLMENKNSNPAVKIAVINLKVR</sequence>
<dbReference type="Proteomes" id="UP000015453">
    <property type="component" value="Unassembled WGS sequence"/>
</dbReference>
<accession>S8DU01</accession>
<evidence type="ECO:0000259" key="7">
    <source>
        <dbReference type="PROSITE" id="PS50966"/>
    </source>
</evidence>
<dbReference type="AlphaFoldDB" id="S8DU01"/>
<feature type="non-terminal residue" evidence="8">
    <location>
        <position position="1"/>
    </location>
</feature>
<dbReference type="Pfam" id="PF10551">
    <property type="entry name" value="MULE"/>
    <property type="match status" value="1"/>
</dbReference>
<organism evidence="8 9">
    <name type="scientific">Genlisea aurea</name>
    <dbReference type="NCBI Taxonomy" id="192259"/>
    <lineage>
        <taxon>Eukaryota</taxon>
        <taxon>Viridiplantae</taxon>
        <taxon>Streptophyta</taxon>
        <taxon>Embryophyta</taxon>
        <taxon>Tracheophyta</taxon>
        <taxon>Spermatophyta</taxon>
        <taxon>Magnoliopsida</taxon>
        <taxon>eudicotyledons</taxon>
        <taxon>Gunneridae</taxon>
        <taxon>Pentapetalae</taxon>
        <taxon>asterids</taxon>
        <taxon>lamiids</taxon>
        <taxon>Lamiales</taxon>
        <taxon>Lentibulariaceae</taxon>
        <taxon>Genlisea</taxon>
    </lineage>
</organism>
<dbReference type="InterPro" id="IPR007527">
    <property type="entry name" value="Znf_SWIM"/>
</dbReference>
<dbReference type="GO" id="GO:0008270">
    <property type="term" value="F:zinc ion binding"/>
    <property type="evidence" value="ECO:0007669"/>
    <property type="project" value="UniProtKB-UniRule"/>
</dbReference>
<dbReference type="PROSITE" id="PS50966">
    <property type="entry name" value="ZF_SWIM"/>
    <property type="match status" value="1"/>
</dbReference>
<dbReference type="InterPro" id="IPR006564">
    <property type="entry name" value="Znf_PMZ"/>
</dbReference>
<name>S8DU01_9LAMI</name>
<dbReference type="PANTHER" id="PTHR31669">
    <property type="entry name" value="PROTEIN FAR1-RELATED SEQUENCE 10-RELATED"/>
    <property type="match status" value="1"/>
</dbReference>
<keyword evidence="4 6" id="KW-0862">Zinc</keyword>